<gene>
    <name evidence="1" type="ORF">TMSB3V08_LOCUS9679</name>
</gene>
<sequence>MPQVPNRRVVDIRALTRVTFPSSCHVETRTGRHMIPRDYNNLKHGELCVHTDRLSSIRYIYINYVTGLELGLQEWSTSAVAEQLKVLTPAEPAAYAVTTSDDDLMALANKEDGHDRAK</sequence>
<dbReference type="EMBL" id="OB796046">
    <property type="protein sequence ID" value="CAD7432988.1"/>
    <property type="molecule type" value="Genomic_DNA"/>
</dbReference>
<protein>
    <submittedName>
        <fullName evidence="1">Uncharacterized protein</fullName>
    </submittedName>
</protein>
<evidence type="ECO:0000313" key="1">
    <source>
        <dbReference type="EMBL" id="CAD7432988.1"/>
    </source>
</evidence>
<name>A0A7R9EFE2_9NEOP</name>
<accession>A0A7R9EFE2</accession>
<organism evidence="1">
    <name type="scientific">Timema monikensis</name>
    <dbReference type="NCBI Taxonomy" id="170555"/>
    <lineage>
        <taxon>Eukaryota</taxon>
        <taxon>Metazoa</taxon>
        <taxon>Ecdysozoa</taxon>
        <taxon>Arthropoda</taxon>
        <taxon>Hexapoda</taxon>
        <taxon>Insecta</taxon>
        <taxon>Pterygota</taxon>
        <taxon>Neoptera</taxon>
        <taxon>Polyneoptera</taxon>
        <taxon>Phasmatodea</taxon>
        <taxon>Timematodea</taxon>
        <taxon>Timematoidea</taxon>
        <taxon>Timematidae</taxon>
        <taxon>Timema</taxon>
    </lineage>
</organism>
<reference evidence="1" key="1">
    <citation type="submission" date="2020-11" db="EMBL/GenBank/DDBJ databases">
        <authorList>
            <person name="Tran Van P."/>
        </authorList>
    </citation>
    <scope>NUCLEOTIDE SEQUENCE</scope>
</reference>
<proteinExistence type="predicted"/>
<dbReference type="AlphaFoldDB" id="A0A7R9EFE2"/>